<feature type="region of interest" description="Disordered" evidence="1">
    <location>
        <begin position="27"/>
        <end position="72"/>
    </location>
</feature>
<dbReference type="PROSITE" id="PS51257">
    <property type="entry name" value="PROKAR_LIPOPROTEIN"/>
    <property type="match status" value="1"/>
</dbReference>
<dbReference type="KEGG" id="mbc:MYB_01935"/>
<feature type="compositionally biased region" description="Low complexity" evidence="1">
    <location>
        <begin position="27"/>
        <end position="37"/>
    </location>
</feature>
<dbReference type="HOGENOM" id="CLU_030256_0_0_14"/>
<gene>
    <name evidence="3" type="primary">lppB-1</name>
    <name evidence="3" type="ORF">MYB_01935</name>
</gene>
<keyword evidence="3" id="KW-0449">Lipoprotein</keyword>
<feature type="compositionally biased region" description="Basic and acidic residues" evidence="1">
    <location>
        <begin position="47"/>
        <end position="61"/>
    </location>
</feature>
<proteinExistence type="predicted"/>
<organism evidence="3 4">
    <name type="scientific">Mesomycoplasma bovoculi M165/69</name>
    <dbReference type="NCBI Taxonomy" id="743966"/>
    <lineage>
        <taxon>Bacteria</taxon>
        <taxon>Bacillati</taxon>
        <taxon>Mycoplasmatota</taxon>
        <taxon>Mycoplasmoidales</taxon>
        <taxon>Metamycoplasmataceae</taxon>
        <taxon>Mesomycoplasma</taxon>
    </lineage>
</organism>
<sequence>MKFKKILFGLPVLAPIAILASCANVNSSQSEESAKSSNPAKTTPVDQTKEDKNGSHSDESGKSSNPAETTPVVQTKEVKFATSQGKYWPLIFALDSLGQHKNGLIPYYNEKFKNDPDFVPVRLQLQDETKTKTQQDTADNLETAFSTKSKDFPALVLGDVTSAIVANRNNRLLDLSSLSSKLNPSLFNQEVVNNYNKLNLSNNKLFNIPFNVNDVDATSFNLDNMAIIFDLIKQGGGTVDENMELYKKAMESKNKGNSVPANSLFKAIQPKSNTVFKNMHINQSTFTTIESALEFANNFVAGIQIDSSKTSILNDETANISIFDIDYAHQSLVKDVISNTGKGLWDITDKTGTPSFEFPIDTDASLQDKFKSVYDKFTSKINTIKTQVNGKDKIIQAIQYKNYKKPGGFGEWGSHDILLYHTAFGYVPGVGIKQSIDTATSRSLFPDQIANFATYQDVYTIGQALKATPDAPYSAYWSGGSSIIPIKTDDEKINKGAVKFLEWLYTGTNDITGKTMSNLDYIAEVGAYFVPTKDYITQTKLDELTKERDGILAQIQEAEKTTGKTFEKQGDAAKDIQWNLYAKLANLNSVILSMKSMLEALKHTNDGQTKFLYDSSDPKAGKISKTIGDSLIERTNFEKPTTKTSDGILDTIKGIVESN</sequence>
<reference evidence="3 4" key="1">
    <citation type="journal article" date="2014" name="Genome Announc.">
        <title>Complete Genome Sequence of Mycoplasma bovoculi Strain M165/69T (ATCC 29104).</title>
        <authorList>
            <person name="Calcutt M.J."/>
            <person name="Foecking M.F."/>
        </authorList>
    </citation>
    <scope>NUCLEOTIDE SEQUENCE [LARGE SCALE GENOMIC DNA]</scope>
    <source>
        <strain evidence="3">M165/69</strain>
    </source>
</reference>
<evidence type="ECO:0000313" key="4">
    <source>
        <dbReference type="Proteomes" id="UP000019229"/>
    </source>
</evidence>
<dbReference type="RefSeq" id="WP_022934629.1">
    <property type="nucleotide sequence ID" value="NZ_CP007154.1"/>
</dbReference>
<name>W5V0V1_9BACT</name>
<evidence type="ECO:0000256" key="2">
    <source>
        <dbReference type="SAM" id="SignalP"/>
    </source>
</evidence>
<keyword evidence="2" id="KW-0732">Signal</keyword>
<keyword evidence="4" id="KW-1185">Reference proteome</keyword>
<dbReference type="InterPro" id="IPR054825">
    <property type="entry name" value="P68-like"/>
</dbReference>
<feature type="chain" id="PRO_5004872466" evidence="2">
    <location>
        <begin position="21"/>
        <end position="659"/>
    </location>
</feature>
<feature type="compositionally biased region" description="Polar residues" evidence="1">
    <location>
        <begin position="62"/>
        <end position="72"/>
    </location>
</feature>
<evidence type="ECO:0000313" key="3">
    <source>
        <dbReference type="EMBL" id="AHH45393.1"/>
    </source>
</evidence>
<dbReference type="AlphaFoldDB" id="W5V0V1"/>
<evidence type="ECO:0000256" key="1">
    <source>
        <dbReference type="SAM" id="MobiDB-lite"/>
    </source>
</evidence>
<feature type="signal peptide" evidence="2">
    <location>
        <begin position="1"/>
        <end position="20"/>
    </location>
</feature>
<accession>W5V0V1</accession>
<dbReference type="NCBIfam" id="NF045826">
    <property type="entry name" value="lipo_P68"/>
    <property type="match status" value="1"/>
</dbReference>
<dbReference type="EMBL" id="CP007154">
    <property type="protein sequence ID" value="AHH45393.1"/>
    <property type="molecule type" value="Genomic_DNA"/>
</dbReference>
<dbReference type="PATRIC" id="fig|743966.3.peg.390"/>
<protein>
    <submittedName>
        <fullName evidence="3">Lipoprotein B-1</fullName>
    </submittedName>
</protein>
<dbReference type="OrthoDB" id="394917at2"/>
<dbReference type="eggNOG" id="ENOG5030MEJ">
    <property type="taxonomic scope" value="Bacteria"/>
</dbReference>
<dbReference type="Proteomes" id="UP000019229">
    <property type="component" value="Chromosome"/>
</dbReference>